<dbReference type="PANTHER" id="PTHR47959:SF17">
    <property type="entry name" value="ATP-DEPENDENT RNA HELICASE DEAD BOX FAMILY"/>
    <property type="match status" value="1"/>
</dbReference>
<feature type="short sequence motif" description="Q motif" evidence="6">
    <location>
        <begin position="43"/>
        <end position="71"/>
    </location>
</feature>
<dbReference type="Pfam" id="PF00270">
    <property type="entry name" value="DEAD"/>
    <property type="match status" value="1"/>
</dbReference>
<dbReference type="InterPro" id="IPR011545">
    <property type="entry name" value="DEAD/DEAH_box_helicase_dom"/>
</dbReference>
<keyword evidence="3 7" id="KW-0347">Helicase</keyword>
<evidence type="ECO:0000256" key="5">
    <source>
        <dbReference type="ARBA" id="ARBA00038437"/>
    </source>
</evidence>
<feature type="region of interest" description="Disordered" evidence="8">
    <location>
        <begin position="414"/>
        <end position="503"/>
    </location>
</feature>
<protein>
    <submittedName>
        <fullName evidence="12">DEAD/DEAH box helicase</fullName>
    </submittedName>
</protein>
<comment type="caution">
    <text evidence="12">The sequence shown here is derived from an EMBL/GenBank/DDBJ whole genome shotgun (WGS) entry which is preliminary data.</text>
</comment>
<feature type="compositionally biased region" description="Gly residues" evidence="8">
    <location>
        <begin position="424"/>
        <end position="448"/>
    </location>
</feature>
<evidence type="ECO:0000256" key="7">
    <source>
        <dbReference type="RuleBase" id="RU000492"/>
    </source>
</evidence>
<gene>
    <name evidence="12" type="ORF">JJL56_10945</name>
</gene>
<dbReference type="InterPro" id="IPR001650">
    <property type="entry name" value="Helicase_C-like"/>
</dbReference>
<dbReference type="PROSITE" id="PS51195">
    <property type="entry name" value="Q_MOTIF"/>
    <property type="match status" value="1"/>
</dbReference>
<dbReference type="InterPro" id="IPR000629">
    <property type="entry name" value="RNA-helicase_DEAD-box_CS"/>
</dbReference>
<evidence type="ECO:0000313" key="12">
    <source>
        <dbReference type="EMBL" id="MBK4719389.1"/>
    </source>
</evidence>
<evidence type="ECO:0000256" key="4">
    <source>
        <dbReference type="ARBA" id="ARBA00022840"/>
    </source>
</evidence>
<dbReference type="SUPFAM" id="SSF52540">
    <property type="entry name" value="P-loop containing nucleoside triphosphate hydrolases"/>
    <property type="match status" value="1"/>
</dbReference>
<feature type="domain" description="Helicase ATP-binding" evidence="9">
    <location>
        <begin position="74"/>
        <end position="248"/>
    </location>
</feature>
<evidence type="ECO:0000256" key="3">
    <source>
        <dbReference type="ARBA" id="ARBA00022806"/>
    </source>
</evidence>
<dbReference type="CDD" id="cd18787">
    <property type="entry name" value="SF2_C_DEAD"/>
    <property type="match status" value="1"/>
</dbReference>
<reference evidence="12 13" key="1">
    <citation type="submission" date="2021-01" db="EMBL/GenBank/DDBJ databases">
        <title>Azospirillum sp. YIM DDC1 draft genome.</title>
        <authorList>
            <person name="Wang Y.-X."/>
        </authorList>
    </citation>
    <scope>NUCLEOTIDE SEQUENCE [LARGE SCALE GENOMIC DNA]</scope>
    <source>
        <strain evidence="12 13">YIM DDC1</strain>
    </source>
</reference>
<evidence type="ECO:0000259" key="11">
    <source>
        <dbReference type="PROSITE" id="PS51195"/>
    </source>
</evidence>
<feature type="domain" description="DEAD-box RNA helicase Q" evidence="11">
    <location>
        <begin position="43"/>
        <end position="71"/>
    </location>
</feature>
<dbReference type="PROSITE" id="PS00039">
    <property type="entry name" value="DEAD_ATP_HELICASE"/>
    <property type="match status" value="1"/>
</dbReference>
<evidence type="ECO:0000259" key="10">
    <source>
        <dbReference type="PROSITE" id="PS51194"/>
    </source>
</evidence>
<dbReference type="PROSITE" id="PS51194">
    <property type="entry name" value="HELICASE_CTER"/>
    <property type="match status" value="1"/>
</dbReference>
<dbReference type="InterPro" id="IPR014001">
    <property type="entry name" value="Helicase_ATP-bd"/>
</dbReference>
<name>A0ABS1HXF8_9PROT</name>
<keyword evidence="4 7" id="KW-0067">ATP-binding</keyword>
<dbReference type="InterPro" id="IPR044742">
    <property type="entry name" value="DEAD/DEAH_RhlB"/>
</dbReference>
<feature type="domain" description="Helicase C-terminal" evidence="10">
    <location>
        <begin position="275"/>
        <end position="419"/>
    </location>
</feature>
<dbReference type="GO" id="GO:0004386">
    <property type="term" value="F:helicase activity"/>
    <property type="evidence" value="ECO:0007669"/>
    <property type="project" value="UniProtKB-KW"/>
</dbReference>
<sequence length="503" mass="54096">MTAADVLVAETTVTETSVIETAVVETAVAGETVTDTTETVTPNAFAGLGVHPLVVKALEAFEYNTPTPVQAEAIPPALQGRDILATAETGTGKTAAFMLPALTRTVELPRLGVAAPRVLVLAPTRELAKQVTDAARKYAKFMKYNIVDVVGGMPYRDQLRLLSRAVDVMVATPGRLLDHVSRNRIDLSAVEVLILDEADRMLDMGFLDDVETIAKCCPESRQTLLFTATLDRRMAQLAGNLLRNPVRVAVESATTAVNVEQRLHHADDMDHKRRLLKHFADQPEVGKAIIFAATKRDADALAEELSDAGHAAAALHGDMDQFKRNRTLQRLRTGQVRLLVATDVAARGIDVRDITHVINFDLPRSAEDYVHRIGRTGRAGASGVAVSFAARADRDALFRIERYTGTRLDIHVVPGLEPQRPFQTGGGGGGRPAGRSGRPGGGNGGGYGKKPWVRNAGGAEPAGNSGRPQGRPANRNEHARNEHGGHARRDSQGGKPAHRASKW</sequence>
<dbReference type="PANTHER" id="PTHR47959">
    <property type="entry name" value="ATP-DEPENDENT RNA HELICASE RHLE-RELATED"/>
    <property type="match status" value="1"/>
</dbReference>
<accession>A0ABS1HXF8</accession>
<evidence type="ECO:0000256" key="1">
    <source>
        <dbReference type="ARBA" id="ARBA00022741"/>
    </source>
</evidence>
<evidence type="ECO:0000256" key="8">
    <source>
        <dbReference type="SAM" id="MobiDB-lite"/>
    </source>
</evidence>
<dbReference type="Gene3D" id="3.40.50.300">
    <property type="entry name" value="P-loop containing nucleotide triphosphate hydrolases"/>
    <property type="match status" value="2"/>
</dbReference>
<keyword evidence="1 7" id="KW-0547">Nucleotide-binding</keyword>
<feature type="compositionally biased region" description="Basic and acidic residues" evidence="8">
    <location>
        <begin position="474"/>
        <end position="492"/>
    </location>
</feature>
<evidence type="ECO:0000256" key="6">
    <source>
        <dbReference type="PROSITE-ProRule" id="PRU00552"/>
    </source>
</evidence>
<dbReference type="InterPro" id="IPR050079">
    <property type="entry name" value="DEAD_box_RNA_helicase"/>
</dbReference>
<dbReference type="InterPro" id="IPR014014">
    <property type="entry name" value="RNA_helicase_DEAD_Q_motif"/>
</dbReference>
<dbReference type="Pfam" id="PF00271">
    <property type="entry name" value="Helicase_C"/>
    <property type="match status" value="1"/>
</dbReference>
<organism evidence="12 13">
    <name type="scientific">Azospirillum aestuarii</name>
    <dbReference type="NCBI Taxonomy" id="2802052"/>
    <lineage>
        <taxon>Bacteria</taxon>
        <taxon>Pseudomonadati</taxon>
        <taxon>Pseudomonadota</taxon>
        <taxon>Alphaproteobacteria</taxon>
        <taxon>Rhodospirillales</taxon>
        <taxon>Azospirillaceae</taxon>
        <taxon>Azospirillum</taxon>
    </lineage>
</organism>
<comment type="similarity">
    <text evidence="5 7">Belongs to the DEAD box helicase family.</text>
</comment>
<dbReference type="InterPro" id="IPR027417">
    <property type="entry name" value="P-loop_NTPase"/>
</dbReference>
<dbReference type="SMART" id="SM00490">
    <property type="entry name" value="HELICc"/>
    <property type="match status" value="1"/>
</dbReference>
<dbReference type="PROSITE" id="PS51192">
    <property type="entry name" value="HELICASE_ATP_BIND_1"/>
    <property type="match status" value="1"/>
</dbReference>
<dbReference type="Proteomes" id="UP000654452">
    <property type="component" value="Unassembled WGS sequence"/>
</dbReference>
<proteinExistence type="inferred from homology"/>
<dbReference type="EMBL" id="JAEPIV010000003">
    <property type="protein sequence ID" value="MBK4719389.1"/>
    <property type="molecule type" value="Genomic_DNA"/>
</dbReference>
<dbReference type="SMART" id="SM00487">
    <property type="entry name" value="DEXDc"/>
    <property type="match status" value="1"/>
</dbReference>
<evidence type="ECO:0000313" key="13">
    <source>
        <dbReference type="Proteomes" id="UP000654452"/>
    </source>
</evidence>
<keyword evidence="2 7" id="KW-0378">Hydrolase</keyword>
<evidence type="ECO:0000259" key="9">
    <source>
        <dbReference type="PROSITE" id="PS51192"/>
    </source>
</evidence>
<evidence type="ECO:0000256" key="2">
    <source>
        <dbReference type="ARBA" id="ARBA00022801"/>
    </source>
</evidence>
<dbReference type="CDD" id="cd00268">
    <property type="entry name" value="DEADc"/>
    <property type="match status" value="1"/>
</dbReference>
<keyword evidence="13" id="KW-1185">Reference proteome</keyword>